<organism evidence="1 2">
    <name type="scientific">Pinctada imbricata</name>
    <name type="common">Atlantic pearl-oyster</name>
    <name type="synonym">Pinctada martensii</name>
    <dbReference type="NCBI Taxonomy" id="66713"/>
    <lineage>
        <taxon>Eukaryota</taxon>
        <taxon>Metazoa</taxon>
        <taxon>Spiralia</taxon>
        <taxon>Lophotrochozoa</taxon>
        <taxon>Mollusca</taxon>
        <taxon>Bivalvia</taxon>
        <taxon>Autobranchia</taxon>
        <taxon>Pteriomorphia</taxon>
        <taxon>Pterioida</taxon>
        <taxon>Pterioidea</taxon>
        <taxon>Pteriidae</taxon>
        <taxon>Pinctada</taxon>
    </lineage>
</organism>
<dbReference type="AlphaFoldDB" id="A0AA89CDI3"/>
<protein>
    <recommendedName>
        <fullName evidence="3">C3H1-type domain-containing protein</fullName>
    </recommendedName>
</protein>
<evidence type="ECO:0008006" key="3">
    <source>
        <dbReference type="Google" id="ProtNLM"/>
    </source>
</evidence>
<evidence type="ECO:0000313" key="1">
    <source>
        <dbReference type="EMBL" id="KAK3107733.1"/>
    </source>
</evidence>
<gene>
    <name evidence="1" type="ORF">FSP39_021079</name>
</gene>
<keyword evidence="2" id="KW-1185">Reference proteome</keyword>
<evidence type="ECO:0000313" key="2">
    <source>
        <dbReference type="Proteomes" id="UP001186944"/>
    </source>
</evidence>
<dbReference type="EMBL" id="VSWD01000002">
    <property type="protein sequence ID" value="KAK3107733.1"/>
    <property type="molecule type" value="Genomic_DNA"/>
</dbReference>
<proteinExistence type="predicted"/>
<reference evidence="1" key="1">
    <citation type="submission" date="2019-08" db="EMBL/GenBank/DDBJ databases">
        <title>The improved chromosome-level genome for the pearl oyster Pinctada fucata martensii using PacBio sequencing and Hi-C.</title>
        <authorList>
            <person name="Zheng Z."/>
        </authorList>
    </citation>
    <scope>NUCLEOTIDE SEQUENCE</scope>
    <source>
        <strain evidence="1">ZZ-2019</strain>
        <tissue evidence="1">Adductor muscle</tissue>
    </source>
</reference>
<comment type="caution">
    <text evidence="1">The sequence shown here is derived from an EMBL/GenBank/DDBJ whole genome shotgun (WGS) entry which is preliminary data.</text>
</comment>
<accession>A0AA89CDI3</accession>
<name>A0AA89CDI3_PINIB</name>
<sequence>MHDIRVGAERGGNFIKYDEQFRLRLSINSSLSWANMDTELWLTYMSNTNQPTANNTAYLAQQKCYDYNLSGRCTRSGCTYAHLCMKCNKPHAVIQCFYARPYINQINRQQSITPQANSNYQQGKYNQQSNYQQNIRYKNHPRQSNPYNPSF</sequence>
<dbReference type="Proteomes" id="UP001186944">
    <property type="component" value="Unassembled WGS sequence"/>
</dbReference>